<evidence type="ECO:0000313" key="8">
    <source>
        <dbReference type="EMBL" id="HGH61286.1"/>
    </source>
</evidence>
<evidence type="ECO:0000256" key="5">
    <source>
        <dbReference type="ARBA" id="ARBA00023136"/>
    </source>
</evidence>
<keyword evidence="3 6" id="KW-0812">Transmembrane</keyword>
<evidence type="ECO:0000256" key="1">
    <source>
        <dbReference type="ARBA" id="ARBA00004651"/>
    </source>
</evidence>
<dbReference type="InterPro" id="IPR052053">
    <property type="entry name" value="IM_YidH-like"/>
</dbReference>
<sequence length="152" mass="17282">MTEAMGEKSLTPRPPDIMSDDRVFLAWQRSHMANERTFLAWSRTSISLLAFGFVIERFDIFLQHLLRLEGQVCESSPHPGMIKLSFLCFVLAALTIIVSGLRFLRVRRHINKGEAVFSVMPDFLVIISVVAIILMAILLSLPRLFEMGQSLF</sequence>
<gene>
    <name evidence="8" type="ORF">ENV54_08320</name>
</gene>
<comment type="caution">
    <text evidence="8">The sequence shown here is derived from an EMBL/GenBank/DDBJ whole genome shotgun (WGS) entry which is preliminary data.</text>
</comment>
<feature type="transmembrane region" description="Helical" evidence="6">
    <location>
        <begin position="38"/>
        <end position="55"/>
    </location>
</feature>
<evidence type="ECO:0000256" key="3">
    <source>
        <dbReference type="ARBA" id="ARBA00022692"/>
    </source>
</evidence>
<evidence type="ECO:0000256" key="2">
    <source>
        <dbReference type="ARBA" id="ARBA00022475"/>
    </source>
</evidence>
<feature type="transmembrane region" description="Helical" evidence="6">
    <location>
        <begin position="84"/>
        <end position="104"/>
    </location>
</feature>
<evidence type="ECO:0000256" key="6">
    <source>
        <dbReference type="SAM" id="Phobius"/>
    </source>
</evidence>
<comment type="subcellular location">
    <subcellularLocation>
        <location evidence="1">Cell membrane</location>
        <topology evidence="1">Multi-pass membrane protein</topology>
    </subcellularLocation>
</comment>
<accession>A0A7C4AS30</accession>
<keyword evidence="5 6" id="KW-0472">Membrane</keyword>
<dbReference type="GO" id="GO:0005886">
    <property type="term" value="C:plasma membrane"/>
    <property type="evidence" value="ECO:0007669"/>
    <property type="project" value="UniProtKB-SubCell"/>
</dbReference>
<dbReference type="InterPro" id="IPR003807">
    <property type="entry name" value="DUF202"/>
</dbReference>
<feature type="transmembrane region" description="Helical" evidence="6">
    <location>
        <begin position="116"/>
        <end position="141"/>
    </location>
</feature>
<feature type="domain" description="DUF202" evidence="7">
    <location>
        <begin position="29"/>
        <end position="108"/>
    </location>
</feature>
<proteinExistence type="predicted"/>
<protein>
    <submittedName>
        <fullName evidence="8">DUF202 domain-containing protein</fullName>
    </submittedName>
</protein>
<name>A0A7C4AS30_9BACT</name>
<evidence type="ECO:0000259" key="7">
    <source>
        <dbReference type="Pfam" id="PF02656"/>
    </source>
</evidence>
<keyword evidence="4 6" id="KW-1133">Transmembrane helix</keyword>
<dbReference type="PANTHER" id="PTHR34187:SF2">
    <property type="entry name" value="DUF202 DOMAIN-CONTAINING PROTEIN"/>
    <property type="match status" value="1"/>
</dbReference>
<reference evidence="8" key="1">
    <citation type="journal article" date="2020" name="mSystems">
        <title>Genome- and Community-Level Interaction Insights into Carbon Utilization and Element Cycling Functions of Hydrothermarchaeota in Hydrothermal Sediment.</title>
        <authorList>
            <person name="Zhou Z."/>
            <person name="Liu Y."/>
            <person name="Xu W."/>
            <person name="Pan J."/>
            <person name="Luo Z.H."/>
            <person name="Li M."/>
        </authorList>
    </citation>
    <scope>NUCLEOTIDE SEQUENCE [LARGE SCALE GENOMIC DNA]</scope>
    <source>
        <strain evidence="8">SpSt-769</strain>
    </source>
</reference>
<dbReference type="EMBL" id="DTGT01000259">
    <property type="protein sequence ID" value="HGH61286.1"/>
    <property type="molecule type" value="Genomic_DNA"/>
</dbReference>
<dbReference type="AlphaFoldDB" id="A0A7C4AS30"/>
<dbReference type="Pfam" id="PF02656">
    <property type="entry name" value="DUF202"/>
    <property type="match status" value="1"/>
</dbReference>
<organism evidence="8">
    <name type="scientific">Desulfomonile tiedjei</name>
    <dbReference type="NCBI Taxonomy" id="2358"/>
    <lineage>
        <taxon>Bacteria</taxon>
        <taxon>Pseudomonadati</taxon>
        <taxon>Thermodesulfobacteriota</taxon>
        <taxon>Desulfomonilia</taxon>
        <taxon>Desulfomonilales</taxon>
        <taxon>Desulfomonilaceae</taxon>
        <taxon>Desulfomonile</taxon>
    </lineage>
</organism>
<keyword evidence="2" id="KW-1003">Cell membrane</keyword>
<dbReference type="PANTHER" id="PTHR34187">
    <property type="entry name" value="FGR18P"/>
    <property type="match status" value="1"/>
</dbReference>
<evidence type="ECO:0000256" key="4">
    <source>
        <dbReference type="ARBA" id="ARBA00022989"/>
    </source>
</evidence>